<dbReference type="PROSITE" id="PS51068">
    <property type="entry name" value="FPG_CAT"/>
    <property type="match status" value="1"/>
</dbReference>
<sequence>MPELPEVETVRRGLADLLPGQAVVRATVFDSPKKFSKFTH</sequence>
<reference evidence="2" key="1">
    <citation type="submission" date="2021-06" db="EMBL/GenBank/DDBJ databases">
        <title>An adapted protocol for Saccharibacteria cultivation: two new species join this phylum of Candidate Phyla Radiations.</title>
        <authorList>
            <person name="Ibrahim A."/>
            <person name="Maatouk M."/>
            <person name="Zgheib R."/>
            <person name="Haddad G."/>
            <person name="Bou Khalil J."/>
            <person name="Raoult D."/>
            <person name="Bittar F."/>
        </authorList>
    </citation>
    <scope>NUCLEOTIDE SEQUENCE</scope>
    <source>
        <strain evidence="2">IHU1</strain>
    </source>
</reference>
<dbReference type="EMBL" id="CP076460">
    <property type="protein sequence ID" value="QWQ32356.1"/>
    <property type="molecule type" value="Genomic_DNA"/>
</dbReference>
<evidence type="ECO:0000313" key="3">
    <source>
        <dbReference type="Proteomes" id="UP000679129"/>
    </source>
</evidence>
<dbReference type="GO" id="GO:0019104">
    <property type="term" value="F:DNA N-glycosylase activity"/>
    <property type="evidence" value="ECO:0007669"/>
    <property type="project" value="InterPro"/>
</dbReference>
<organism evidence="2 3">
    <name type="scientific">Candidatus Minimicrobia naudis</name>
    <dbReference type="NCBI Taxonomy" id="2841263"/>
    <lineage>
        <taxon>Bacteria</taxon>
        <taxon>Candidatus Saccharimonadota</taxon>
        <taxon>Candidatus Saccharimonadota incertae sedis</taxon>
        <taxon>Candidatus Minimicrobia</taxon>
    </lineage>
</organism>
<name>A0A8F1MCG2_9BACT</name>
<evidence type="ECO:0000313" key="2">
    <source>
        <dbReference type="EMBL" id="QWQ32356.1"/>
    </source>
</evidence>
<dbReference type="SUPFAM" id="SSF81624">
    <property type="entry name" value="N-terminal domain of MutM-like DNA repair proteins"/>
    <property type="match status" value="1"/>
</dbReference>
<dbReference type="KEGG" id="mnd:KOY48_00430"/>
<dbReference type="InterPro" id="IPR012319">
    <property type="entry name" value="FPG_cat"/>
</dbReference>
<gene>
    <name evidence="2" type="ORF">KOY48_00430</name>
</gene>
<proteinExistence type="predicted"/>
<feature type="domain" description="Formamidopyrimidine-DNA glycosylase catalytic" evidence="1">
    <location>
        <begin position="2"/>
        <end position="40"/>
    </location>
</feature>
<dbReference type="Proteomes" id="UP000679129">
    <property type="component" value="Chromosome"/>
</dbReference>
<dbReference type="AlphaFoldDB" id="A0A8F1MCG2"/>
<dbReference type="GO" id="GO:0008270">
    <property type="term" value="F:zinc ion binding"/>
    <property type="evidence" value="ECO:0007669"/>
    <property type="project" value="InterPro"/>
</dbReference>
<dbReference type="Gene3D" id="3.20.190.10">
    <property type="entry name" value="MutM-like, N-terminal"/>
    <property type="match status" value="1"/>
</dbReference>
<dbReference type="GO" id="GO:0003906">
    <property type="term" value="F:DNA-(apurinic or apyrimidinic site) endonuclease activity"/>
    <property type="evidence" value="ECO:0007669"/>
    <property type="project" value="InterPro"/>
</dbReference>
<dbReference type="InterPro" id="IPR035937">
    <property type="entry name" value="FPG_N"/>
</dbReference>
<keyword evidence="3" id="KW-1185">Reference proteome</keyword>
<evidence type="ECO:0000259" key="1">
    <source>
        <dbReference type="PROSITE" id="PS51068"/>
    </source>
</evidence>
<dbReference type="Pfam" id="PF01149">
    <property type="entry name" value="Fapy_DNA_glyco"/>
    <property type="match status" value="1"/>
</dbReference>
<dbReference type="GO" id="GO:0006284">
    <property type="term" value="P:base-excision repair"/>
    <property type="evidence" value="ECO:0007669"/>
    <property type="project" value="InterPro"/>
</dbReference>
<protein>
    <recommendedName>
        <fullName evidence="1">Formamidopyrimidine-DNA glycosylase catalytic domain-containing protein</fullName>
    </recommendedName>
</protein>
<accession>A0A8F1MCG2</accession>